<evidence type="ECO:0000256" key="2">
    <source>
        <dbReference type="SAM" id="SignalP"/>
    </source>
</evidence>
<protein>
    <submittedName>
        <fullName evidence="3">Uncharacterized protein</fullName>
    </submittedName>
</protein>
<accession>A0A6J4TUR3</accession>
<feature type="chain" id="PRO_5026804104" evidence="2">
    <location>
        <begin position="43"/>
        <end position="137"/>
    </location>
</feature>
<dbReference type="AlphaFoldDB" id="A0A6J4TUR3"/>
<sequence length="137" mass="13802">MVAGARCVLQPGPNECYFITVAKLISLLIMLALAVTNSSAVAAAACQHVDAQAHAVALQSSDPDVAATAADEEAAAAEANNKSTLAKAGAVQLAGFLLPSAPAISAPRSVEALSRAPIRPEPLPSRTVSPLLEPPLA</sequence>
<feature type="signal peptide" evidence="2">
    <location>
        <begin position="1"/>
        <end position="42"/>
    </location>
</feature>
<proteinExistence type="predicted"/>
<evidence type="ECO:0000313" key="3">
    <source>
        <dbReference type="EMBL" id="CAA9532742.1"/>
    </source>
</evidence>
<reference evidence="3" key="1">
    <citation type="submission" date="2020-02" db="EMBL/GenBank/DDBJ databases">
        <authorList>
            <person name="Meier V. D."/>
        </authorList>
    </citation>
    <scope>NUCLEOTIDE SEQUENCE</scope>
    <source>
        <strain evidence="3">AVDCRST_MAG23</strain>
    </source>
</reference>
<gene>
    <name evidence="3" type="ORF">AVDCRST_MAG23-1180</name>
</gene>
<dbReference type="EMBL" id="CADCWD010000046">
    <property type="protein sequence ID" value="CAA9532742.1"/>
    <property type="molecule type" value="Genomic_DNA"/>
</dbReference>
<feature type="region of interest" description="Disordered" evidence="1">
    <location>
        <begin position="115"/>
        <end position="137"/>
    </location>
</feature>
<keyword evidence="2" id="KW-0732">Signal</keyword>
<evidence type="ECO:0000256" key="1">
    <source>
        <dbReference type="SAM" id="MobiDB-lite"/>
    </source>
</evidence>
<name>A0A6J4TUR3_9SPHN</name>
<organism evidence="3">
    <name type="scientific">uncultured Sphingosinicella sp</name>
    <dbReference type="NCBI Taxonomy" id="478748"/>
    <lineage>
        <taxon>Bacteria</taxon>
        <taxon>Pseudomonadati</taxon>
        <taxon>Pseudomonadota</taxon>
        <taxon>Alphaproteobacteria</taxon>
        <taxon>Sphingomonadales</taxon>
        <taxon>Sphingosinicellaceae</taxon>
        <taxon>Sphingosinicella</taxon>
        <taxon>environmental samples</taxon>
    </lineage>
</organism>